<dbReference type="GO" id="GO:0003723">
    <property type="term" value="F:RNA binding"/>
    <property type="evidence" value="ECO:0007669"/>
    <property type="project" value="InterPro"/>
</dbReference>
<comment type="similarity">
    <text evidence="2 5">Belongs to the pseudouridine synthase TruB family. Type 1 subfamily.</text>
</comment>
<dbReference type="SUPFAM" id="SSF55120">
    <property type="entry name" value="Pseudouridine synthase"/>
    <property type="match status" value="1"/>
</dbReference>
<keyword evidence="8" id="KW-1185">Reference proteome</keyword>
<evidence type="ECO:0000256" key="4">
    <source>
        <dbReference type="ARBA" id="ARBA00023235"/>
    </source>
</evidence>
<dbReference type="OrthoDB" id="9802309at2"/>
<keyword evidence="4 5" id="KW-0413">Isomerase</keyword>
<evidence type="ECO:0000256" key="5">
    <source>
        <dbReference type="HAMAP-Rule" id="MF_01080"/>
    </source>
</evidence>
<dbReference type="PANTHER" id="PTHR13767:SF2">
    <property type="entry name" value="PSEUDOURIDYLATE SYNTHASE TRUB1"/>
    <property type="match status" value="1"/>
</dbReference>
<dbReference type="AlphaFoldDB" id="A0A398CSJ1"/>
<comment type="function">
    <text evidence="5">Responsible for synthesis of pseudouridine from uracil-55 in the psi GC loop of transfer RNAs.</text>
</comment>
<dbReference type="InterPro" id="IPR002501">
    <property type="entry name" value="PsdUridine_synth_N"/>
</dbReference>
<evidence type="ECO:0000256" key="3">
    <source>
        <dbReference type="ARBA" id="ARBA00022694"/>
    </source>
</evidence>
<comment type="catalytic activity">
    <reaction evidence="1 5">
        <text>uridine(55) in tRNA = pseudouridine(55) in tRNA</text>
        <dbReference type="Rhea" id="RHEA:42532"/>
        <dbReference type="Rhea" id="RHEA-COMP:10101"/>
        <dbReference type="Rhea" id="RHEA-COMP:10102"/>
        <dbReference type="ChEBI" id="CHEBI:65314"/>
        <dbReference type="ChEBI" id="CHEBI:65315"/>
        <dbReference type="EC" id="5.4.99.25"/>
    </reaction>
</comment>
<dbReference type="InterPro" id="IPR014780">
    <property type="entry name" value="tRNA_psdUridine_synth_TruB"/>
</dbReference>
<feature type="active site" description="Nucleophile" evidence="5">
    <location>
        <position position="54"/>
    </location>
</feature>
<dbReference type="RefSeq" id="WP_119088820.1">
    <property type="nucleotide sequence ID" value="NZ_QXIS01000014.1"/>
</dbReference>
<organism evidence="7 8">
    <name type="scientific">Candidatus Cryosericum terrychapinii</name>
    <dbReference type="NCBI Taxonomy" id="2290919"/>
    <lineage>
        <taxon>Bacteria</taxon>
        <taxon>Pseudomonadati</taxon>
        <taxon>Caldisericota/Cryosericota group</taxon>
        <taxon>Candidatus Cryosericota</taxon>
        <taxon>Candidatus Cryosericia</taxon>
        <taxon>Candidatus Cryosericales</taxon>
        <taxon>Candidatus Cryosericaceae</taxon>
        <taxon>Candidatus Cryosericum</taxon>
    </lineage>
</organism>
<accession>A0A398CSJ1</accession>
<dbReference type="InterPro" id="IPR020103">
    <property type="entry name" value="PsdUridine_synth_cat_dom_sf"/>
</dbReference>
<dbReference type="HAMAP" id="MF_01080">
    <property type="entry name" value="TruB_bact"/>
    <property type="match status" value="1"/>
</dbReference>
<dbReference type="Pfam" id="PF01509">
    <property type="entry name" value="TruB_N"/>
    <property type="match status" value="1"/>
</dbReference>
<name>A0A398CSJ1_9BACT</name>
<proteinExistence type="inferred from homology"/>
<protein>
    <recommendedName>
        <fullName evidence="5">tRNA pseudouridine synthase B</fullName>
        <ecNumber evidence="5">5.4.99.25</ecNumber>
    </recommendedName>
    <alternativeName>
        <fullName evidence="5">tRNA pseudouridine(55) synthase</fullName>
        <shortName evidence="5">Psi55 synthase</shortName>
    </alternativeName>
    <alternativeName>
        <fullName evidence="5">tRNA pseudouridylate synthase</fullName>
    </alternativeName>
    <alternativeName>
        <fullName evidence="5">tRNA-uridine isomerase</fullName>
    </alternativeName>
</protein>
<evidence type="ECO:0000259" key="6">
    <source>
        <dbReference type="Pfam" id="PF01509"/>
    </source>
</evidence>
<dbReference type="EC" id="5.4.99.25" evidence="5"/>
<dbReference type="Proteomes" id="UP000266328">
    <property type="component" value="Unassembled WGS sequence"/>
</dbReference>
<evidence type="ECO:0000313" key="7">
    <source>
        <dbReference type="EMBL" id="RIE06376.1"/>
    </source>
</evidence>
<evidence type="ECO:0000313" key="8">
    <source>
        <dbReference type="Proteomes" id="UP000266328"/>
    </source>
</evidence>
<dbReference type="EMBL" id="QXIS01000014">
    <property type="protein sequence ID" value="RIE06376.1"/>
    <property type="molecule type" value="Genomic_DNA"/>
</dbReference>
<dbReference type="GO" id="GO:0160148">
    <property type="term" value="F:tRNA pseudouridine(55) synthase activity"/>
    <property type="evidence" value="ECO:0007669"/>
    <property type="project" value="UniProtKB-EC"/>
</dbReference>
<evidence type="ECO:0000256" key="2">
    <source>
        <dbReference type="ARBA" id="ARBA00005642"/>
    </source>
</evidence>
<dbReference type="GO" id="GO:1990481">
    <property type="term" value="P:mRNA pseudouridine synthesis"/>
    <property type="evidence" value="ECO:0007669"/>
    <property type="project" value="TreeGrafter"/>
</dbReference>
<dbReference type="Gene3D" id="3.30.2350.10">
    <property type="entry name" value="Pseudouridine synthase"/>
    <property type="match status" value="1"/>
</dbReference>
<sequence length="313" mass="33180">MHACSRLDVRPVSTSHPEGFFALFKPSGLSSAGALRVVKGILSADKAGFLGTLDVSAMGVLPIAVGSATKLISFLPPSEKEYVGELMLGVTTITDDMDGEVIGRRGATGLEDAAVKKAIEGVTAQTEQVPPHVSAKQQDGVRGYKAMRGQGRLIDFCPVPVAVRRLTVLQERQDGDLRRIVFRMTVTPGFYVRGFCRDVGSALGCGGCMGRLLRTGAHGFGVSDTLSLATLRRRVQSGDLSFLTWGEKDVALLATLPHIDLSDVQWSAFGHGLPVDCDMGEGTTATVKRPDGRLGGVAAVRAGKAWPVKVFSE</sequence>
<feature type="domain" description="Pseudouridine synthase II N-terminal" evidence="6">
    <location>
        <begin position="39"/>
        <end position="192"/>
    </location>
</feature>
<dbReference type="GO" id="GO:0031119">
    <property type="term" value="P:tRNA pseudouridine synthesis"/>
    <property type="evidence" value="ECO:0007669"/>
    <property type="project" value="UniProtKB-UniRule"/>
</dbReference>
<reference evidence="7 8" key="1">
    <citation type="submission" date="2018-09" db="EMBL/GenBank/DDBJ databases">
        <title>Discovery and Ecogenomic Context for Candidatus Cryosericales, a Global Caldiserica Order Active in Thawing Permafrost.</title>
        <authorList>
            <person name="Martinez M.A."/>
            <person name="Woodcroft B.J."/>
            <person name="Ignacio Espinoza J.C."/>
            <person name="Zayed A."/>
            <person name="Singleton C.M."/>
            <person name="Boyd J."/>
            <person name="Li Y.-F."/>
            <person name="Purvine S."/>
            <person name="Maughan H."/>
            <person name="Hodgkins S.B."/>
            <person name="Anderson D."/>
            <person name="Sederholm M."/>
            <person name="Temperton B."/>
            <person name="Saleska S.R."/>
            <person name="Tyson G.W."/>
            <person name="Rich V.I."/>
        </authorList>
    </citation>
    <scope>NUCLEOTIDE SEQUENCE [LARGE SCALE GENOMIC DNA]</scope>
    <source>
        <strain evidence="7 8">SMC7</strain>
    </source>
</reference>
<keyword evidence="3 5" id="KW-0819">tRNA processing</keyword>
<evidence type="ECO:0000256" key="1">
    <source>
        <dbReference type="ARBA" id="ARBA00000385"/>
    </source>
</evidence>
<dbReference type="PANTHER" id="PTHR13767">
    <property type="entry name" value="TRNA-PSEUDOURIDINE SYNTHASE"/>
    <property type="match status" value="1"/>
</dbReference>
<gene>
    <name evidence="5" type="primary">truB</name>
    <name evidence="7" type="ORF">SMC7_02575</name>
</gene>
<comment type="caution">
    <text evidence="7">The sequence shown here is derived from an EMBL/GenBank/DDBJ whole genome shotgun (WGS) entry which is preliminary data.</text>
</comment>